<feature type="domain" description="Roadblock/LAMTOR2" evidence="1">
    <location>
        <begin position="22"/>
        <end position="113"/>
    </location>
</feature>
<dbReference type="InterPro" id="IPR004942">
    <property type="entry name" value="Roadblock/LAMTOR2_dom"/>
</dbReference>
<sequence length="171" mass="18971">MSFPGKDDFRKIYLTENQINAAEKVLKEFATKTGTTAVILGDMTGQVLAKHGGLLDKDLEVFSVLAASNFAATAEMAKQIGEKTSFEILFHEGESRSIYLVSINERYILEIIFKSSIPPGTIRIYAKKAKEKLLEIIASEEMQVDLSNIFDDNFSSLLDEQLNKTLGEGGR</sequence>
<dbReference type="Gene3D" id="3.30.450.30">
    <property type="entry name" value="Dynein light chain 2a, cytoplasmic"/>
    <property type="match status" value="1"/>
</dbReference>
<evidence type="ECO:0000313" key="3">
    <source>
        <dbReference type="Proteomes" id="UP000266389"/>
    </source>
</evidence>
<organism evidence="2 3">
    <name type="scientific">Candidatus Thermochlorobacter aerophilus</name>
    <dbReference type="NCBI Taxonomy" id="1868324"/>
    <lineage>
        <taxon>Bacteria</taxon>
        <taxon>Pseudomonadati</taxon>
        <taxon>Chlorobiota</taxon>
        <taxon>Chlorobiia</taxon>
        <taxon>Chlorobiales</taxon>
        <taxon>Candidatus Thermochlorobacteriaceae</taxon>
        <taxon>Candidatus Thermochlorobacter</taxon>
    </lineage>
</organism>
<dbReference type="Proteomes" id="UP000266389">
    <property type="component" value="Unassembled WGS sequence"/>
</dbReference>
<dbReference type="GO" id="GO:0032008">
    <property type="term" value="P:positive regulation of TOR signaling"/>
    <property type="evidence" value="ECO:0007669"/>
    <property type="project" value="InterPro"/>
</dbReference>
<evidence type="ECO:0000313" key="2">
    <source>
        <dbReference type="EMBL" id="RFM22824.1"/>
    </source>
</evidence>
<dbReference type="AlphaFoldDB" id="A0A395LYW0"/>
<comment type="caution">
    <text evidence="2">The sequence shown here is derived from an EMBL/GenBank/DDBJ whole genome shotgun (WGS) entry which is preliminary data.</text>
</comment>
<proteinExistence type="predicted"/>
<protein>
    <submittedName>
        <fullName evidence="2">Roadblock/LC7 domain-containing protein</fullName>
    </submittedName>
</protein>
<dbReference type="PANTHER" id="PTHR13323">
    <property type="entry name" value="LATE ENDOSOMAL/LYSOSOMAL MP1 INTERACTING PROTEIN"/>
    <property type="match status" value="1"/>
</dbReference>
<reference evidence="2 3" key="1">
    <citation type="journal article" date="2011" name="ISME J.">
        <title>Community ecology of hot spring cyanobacterial mats: predominant populations and their functional potential.</title>
        <authorList>
            <person name="Klatt C.G."/>
            <person name="Wood J.M."/>
            <person name="Rusch D.B."/>
            <person name="Bateson M.M."/>
            <person name="Hamamura N."/>
            <person name="Heidelberg J.F."/>
            <person name="Grossman A.R."/>
            <person name="Bhaya D."/>
            <person name="Cohan F.M."/>
            <person name="Kuhl M."/>
            <person name="Bryant D.A."/>
            <person name="Ward D.M."/>
        </authorList>
    </citation>
    <scope>NUCLEOTIDE SEQUENCE [LARGE SCALE GENOMIC DNA]</scope>
    <source>
        <strain evidence="2">OS</strain>
    </source>
</reference>
<gene>
    <name evidence="2" type="ORF">D0433_14255</name>
</gene>
<dbReference type="GO" id="GO:0005085">
    <property type="term" value="F:guanyl-nucleotide exchange factor activity"/>
    <property type="evidence" value="ECO:0007669"/>
    <property type="project" value="InterPro"/>
</dbReference>
<accession>A0A395LYW0</accession>
<evidence type="ECO:0000259" key="1">
    <source>
        <dbReference type="SMART" id="SM00960"/>
    </source>
</evidence>
<dbReference type="SUPFAM" id="SSF103196">
    <property type="entry name" value="Roadblock/LC7 domain"/>
    <property type="match status" value="1"/>
</dbReference>
<dbReference type="InterPro" id="IPR037587">
    <property type="entry name" value="LAMTOR2-like"/>
</dbReference>
<dbReference type="Pfam" id="PF03259">
    <property type="entry name" value="Robl_LC7"/>
    <property type="match status" value="1"/>
</dbReference>
<dbReference type="SMART" id="SM00960">
    <property type="entry name" value="Robl_LC7"/>
    <property type="match status" value="1"/>
</dbReference>
<name>A0A395LYW0_9BACT</name>
<dbReference type="GO" id="GO:0060090">
    <property type="term" value="F:molecular adaptor activity"/>
    <property type="evidence" value="ECO:0007669"/>
    <property type="project" value="InterPro"/>
</dbReference>
<dbReference type="EMBL" id="PHFL01000074">
    <property type="protein sequence ID" value="RFM22824.1"/>
    <property type="molecule type" value="Genomic_DNA"/>
</dbReference>